<feature type="chain" id="PRO_5020838125" evidence="2">
    <location>
        <begin position="22"/>
        <end position="322"/>
    </location>
</feature>
<dbReference type="InterPro" id="IPR005064">
    <property type="entry name" value="BUG"/>
</dbReference>
<dbReference type="InterPro" id="IPR042100">
    <property type="entry name" value="Bug_dom1"/>
</dbReference>
<dbReference type="Pfam" id="PF03401">
    <property type="entry name" value="TctC"/>
    <property type="match status" value="1"/>
</dbReference>
<dbReference type="PANTHER" id="PTHR42928">
    <property type="entry name" value="TRICARBOXYLATE-BINDING PROTEIN"/>
    <property type="match status" value="1"/>
</dbReference>
<sequence length="322" mass="33547">MRMWRLAAAGVCLAAAGIAHASDFPQPGQAVRIVHGYAAGGNADIISRVVGQEMSRNLGVPVVIEPRTGAGGNIASQAVAKAAPDGHTLVMLMGGHSVAGALSDKLGFDPVNDFSMISTVMDFPFFIMVKRDAPYRNMGDLLQAMKRRSGGVTYGSAGVGTTQHLTGELLAAQAGVPLLHVPYRGGAAALTGMLGAEVDFVIDTATVAVPQLKAGTIRVLAVSSRERWGGLKDVPTLDESGFTGFDVSSWAGLAAPARTPAAVVDRLNAELRKALAAPEVQSRLEQMGGAIAPSSPDAMKRRIAGEIDRYLAVARDKNIPRL</sequence>
<comment type="caution">
    <text evidence="3">The sequence shown here is derived from an EMBL/GenBank/DDBJ whole genome shotgun (WGS) entry which is preliminary data.</text>
</comment>
<dbReference type="AlphaFoldDB" id="A0A4Q7N842"/>
<evidence type="ECO:0000313" key="3">
    <source>
        <dbReference type="EMBL" id="RZS78031.1"/>
    </source>
</evidence>
<dbReference type="CDD" id="cd13578">
    <property type="entry name" value="PBP2_Bug27"/>
    <property type="match status" value="1"/>
</dbReference>
<dbReference type="PANTHER" id="PTHR42928:SF5">
    <property type="entry name" value="BLR1237 PROTEIN"/>
    <property type="match status" value="1"/>
</dbReference>
<accession>A0A4Q7N842</accession>
<evidence type="ECO:0000256" key="2">
    <source>
        <dbReference type="SAM" id="SignalP"/>
    </source>
</evidence>
<evidence type="ECO:0000256" key="1">
    <source>
        <dbReference type="ARBA" id="ARBA00006987"/>
    </source>
</evidence>
<dbReference type="Gene3D" id="3.40.190.150">
    <property type="entry name" value="Bordetella uptake gene, domain 1"/>
    <property type="match status" value="1"/>
</dbReference>
<proteinExistence type="inferred from homology"/>
<keyword evidence="3" id="KW-0675">Receptor</keyword>
<feature type="signal peptide" evidence="2">
    <location>
        <begin position="1"/>
        <end position="21"/>
    </location>
</feature>
<dbReference type="Proteomes" id="UP000292445">
    <property type="component" value="Unassembled WGS sequence"/>
</dbReference>
<dbReference type="EMBL" id="SGXC01000003">
    <property type="protein sequence ID" value="RZS78031.1"/>
    <property type="molecule type" value="Genomic_DNA"/>
</dbReference>
<dbReference type="SUPFAM" id="SSF53850">
    <property type="entry name" value="Periplasmic binding protein-like II"/>
    <property type="match status" value="1"/>
</dbReference>
<evidence type="ECO:0000313" key="4">
    <source>
        <dbReference type="Proteomes" id="UP000292445"/>
    </source>
</evidence>
<reference evidence="3 4" key="1">
    <citation type="submission" date="2019-02" db="EMBL/GenBank/DDBJ databases">
        <title>Genomic Encyclopedia of Type Strains, Phase IV (KMG-IV): sequencing the most valuable type-strain genomes for metagenomic binning, comparative biology and taxonomic classification.</title>
        <authorList>
            <person name="Goeker M."/>
        </authorList>
    </citation>
    <scope>NUCLEOTIDE SEQUENCE [LARGE SCALE GENOMIC DNA]</scope>
    <source>
        <strain evidence="3 4">K24</strain>
    </source>
</reference>
<keyword evidence="2" id="KW-0732">Signal</keyword>
<name>A0A4Q7N842_9BURK</name>
<organism evidence="3 4">
    <name type="scientific">Pigmentiphaga kullae</name>
    <dbReference type="NCBI Taxonomy" id="151784"/>
    <lineage>
        <taxon>Bacteria</taxon>
        <taxon>Pseudomonadati</taxon>
        <taxon>Pseudomonadota</taxon>
        <taxon>Betaproteobacteria</taxon>
        <taxon>Burkholderiales</taxon>
        <taxon>Alcaligenaceae</taxon>
        <taxon>Pigmentiphaga</taxon>
    </lineage>
</organism>
<keyword evidence="4" id="KW-1185">Reference proteome</keyword>
<comment type="similarity">
    <text evidence="1">Belongs to the UPF0065 (bug) family.</text>
</comment>
<gene>
    <name evidence="3" type="ORF">EV675_4671</name>
</gene>
<protein>
    <submittedName>
        <fullName evidence="3">Tripartite-type tricarboxylate transporter receptor subunit TctC</fullName>
    </submittedName>
</protein>
<dbReference type="PIRSF" id="PIRSF017082">
    <property type="entry name" value="YflP"/>
    <property type="match status" value="1"/>
</dbReference>
<dbReference type="RefSeq" id="WP_242621574.1">
    <property type="nucleotide sequence ID" value="NZ_SGXC01000003.1"/>
</dbReference>
<dbReference type="Gene3D" id="3.40.190.10">
    <property type="entry name" value="Periplasmic binding protein-like II"/>
    <property type="match status" value="1"/>
</dbReference>